<name>A0A835IAI3_9MAGN</name>
<evidence type="ECO:0000256" key="3">
    <source>
        <dbReference type="ARBA" id="ARBA00023157"/>
    </source>
</evidence>
<reference evidence="6 7" key="1">
    <citation type="submission" date="2020-10" db="EMBL/GenBank/DDBJ databases">
        <title>The Coptis chinensis genome and diversification of protoberbering-type alkaloids.</title>
        <authorList>
            <person name="Wang B."/>
            <person name="Shu S."/>
            <person name="Song C."/>
            <person name="Liu Y."/>
        </authorList>
    </citation>
    <scope>NUCLEOTIDE SEQUENCE [LARGE SCALE GENOMIC DNA]</scope>
    <source>
        <strain evidence="6">HL-2020</strain>
        <tissue evidence="6">Leaf</tissue>
    </source>
</reference>
<sequence>MGPWGSAEFNYSSGCISHYKKREDVIEWLCFGIGCCPTPIPRGLNQFIATTTSMNNHTQVWSFDPCSFAFLADRNQICAEAKKDITTFAYKDNNYCNDLVDGTGYLCSCNKGYDGNPYLKHGCQGM</sequence>
<evidence type="ECO:0000313" key="6">
    <source>
        <dbReference type="EMBL" id="KAF9614490.1"/>
    </source>
</evidence>
<evidence type="ECO:0000256" key="4">
    <source>
        <dbReference type="ARBA" id="ARBA00023180"/>
    </source>
</evidence>
<evidence type="ECO:0000256" key="2">
    <source>
        <dbReference type="ARBA" id="ARBA00022679"/>
    </source>
</evidence>
<comment type="caution">
    <text evidence="6">The sequence shown here is derived from an EMBL/GenBank/DDBJ whole genome shotgun (WGS) entry which is preliminary data.</text>
</comment>
<evidence type="ECO:0000313" key="7">
    <source>
        <dbReference type="Proteomes" id="UP000631114"/>
    </source>
</evidence>
<keyword evidence="3" id="KW-1015">Disulfide bond</keyword>
<dbReference type="OrthoDB" id="4062651at2759"/>
<evidence type="ECO:0000259" key="5">
    <source>
        <dbReference type="Pfam" id="PF08488"/>
    </source>
</evidence>
<accession>A0A835IAI3</accession>
<dbReference type="GO" id="GO:0004674">
    <property type="term" value="F:protein serine/threonine kinase activity"/>
    <property type="evidence" value="ECO:0007669"/>
    <property type="project" value="InterPro"/>
</dbReference>
<gene>
    <name evidence="6" type="ORF">IFM89_018795</name>
</gene>
<dbReference type="PANTHER" id="PTHR33491">
    <property type="entry name" value="OSJNBA0016N04.9 PROTEIN"/>
    <property type="match status" value="1"/>
</dbReference>
<keyword evidence="7" id="KW-1185">Reference proteome</keyword>
<dbReference type="EMBL" id="JADFTS010000003">
    <property type="protein sequence ID" value="KAF9614490.1"/>
    <property type="molecule type" value="Genomic_DNA"/>
</dbReference>
<dbReference type="Proteomes" id="UP000631114">
    <property type="component" value="Unassembled WGS sequence"/>
</dbReference>
<feature type="domain" description="Wall-associated receptor kinase" evidence="5">
    <location>
        <begin position="29"/>
        <end position="81"/>
    </location>
</feature>
<keyword evidence="2" id="KW-0808">Transferase</keyword>
<organism evidence="6 7">
    <name type="scientific">Coptis chinensis</name>
    <dbReference type="NCBI Taxonomy" id="261450"/>
    <lineage>
        <taxon>Eukaryota</taxon>
        <taxon>Viridiplantae</taxon>
        <taxon>Streptophyta</taxon>
        <taxon>Embryophyta</taxon>
        <taxon>Tracheophyta</taxon>
        <taxon>Spermatophyta</taxon>
        <taxon>Magnoliopsida</taxon>
        <taxon>Ranunculales</taxon>
        <taxon>Ranunculaceae</taxon>
        <taxon>Coptidoideae</taxon>
        <taxon>Coptis</taxon>
    </lineage>
</organism>
<keyword evidence="4" id="KW-0325">Glycoprotein</keyword>
<comment type="subcellular location">
    <subcellularLocation>
        <location evidence="1">Membrane</location>
        <topology evidence="1">Single-pass type I membrane protein</topology>
    </subcellularLocation>
</comment>
<evidence type="ECO:0000256" key="1">
    <source>
        <dbReference type="ARBA" id="ARBA00004479"/>
    </source>
</evidence>
<dbReference type="InterPro" id="IPR013695">
    <property type="entry name" value="WAK"/>
</dbReference>
<protein>
    <recommendedName>
        <fullName evidence="5">Wall-associated receptor kinase domain-containing protein</fullName>
    </recommendedName>
</protein>
<dbReference type="Pfam" id="PF08488">
    <property type="entry name" value="WAK"/>
    <property type="match status" value="1"/>
</dbReference>
<dbReference type="GO" id="GO:0016020">
    <property type="term" value="C:membrane"/>
    <property type="evidence" value="ECO:0007669"/>
    <property type="project" value="UniProtKB-SubCell"/>
</dbReference>
<dbReference type="AlphaFoldDB" id="A0A835IAI3"/>
<proteinExistence type="predicted"/>